<dbReference type="GO" id="GO:0016614">
    <property type="term" value="F:oxidoreductase activity, acting on CH-OH group of donors"/>
    <property type="evidence" value="ECO:0007669"/>
    <property type="project" value="InterPro"/>
</dbReference>
<dbReference type="PRINTS" id="PR00411">
    <property type="entry name" value="PNDRDTASEI"/>
</dbReference>
<feature type="region of interest" description="Disordered" evidence="6">
    <location>
        <begin position="144"/>
        <end position="172"/>
    </location>
</feature>
<evidence type="ECO:0000256" key="6">
    <source>
        <dbReference type="SAM" id="MobiDB-lite"/>
    </source>
</evidence>
<evidence type="ECO:0000256" key="4">
    <source>
        <dbReference type="ARBA" id="ARBA00022827"/>
    </source>
</evidence>
<dbReference type="PANTHER" id="PTHR42784:SF1">
    <property type="entry name" value="PYRANOSE 2-OXIDASE"/>
    <property type="match status" value="1"/>
</dbReference>
<dbReference type="SUPFAM" id="SSF51905">
    <property type="entry name" value="FAD/NAD(P)-binding domain"/>
    <property type="match status" value="1"/>
</dbReference>
<comment type="similarity">
    <text evidence="2">Belongs to the GMC oxidoreductase family.</text>
</comment>
<dbReference type="GO" id="GO:0050660">
    <property type="term" value="F:flavin adenine dinucleotide binding"/>
    <property type="evidence" value="ECO:0007669"/>
    <property type="project" value="InterPro"/>
</dbReference>
<dbReference type="InterPro" id="IPR036188">
    <property type="entry name" value="FAD/NAD-bd_sf"/>
</dbReference>
<dbReference type="InterPro" id="IPR051473">
    <property type="entry name" value="P2Ox-like"/>
</dbReference>
<feature type="compositionally biased region" description="Polar residues" evidence="6">
    <location>
        <begin position="146"/>
        <end position="158"/>
    </location>
</feature>
<dbReference type="InterPro" id="IPR000172">
    <property type="entry name" value="GMC_OxRdtase_N"/>
</dbReference>
<feature type="domain" description="Glucose-methanol-choline oxidoreductase C-terminal" evidence="8">
    <location>
        <begin position="416"/>
        <end position="519"/>
    </location>
</feature>
<gene>
    <name evidence="9" type="primary">fdhL</name>
    <name evidence="9" type="ORF">AQS8620_00630</name>
</gene>
<comment type="cofactor">
    <cofactor evidence="1">
        <name>FAD</name>
        <dbReference type="ChEBI" id="CHEBI:57692"/>
    </cofactor>
</comment>
<dbReference type="PANTHER" id="PTHR42784">
    <property type="entry name" value="PYRANOSE 2-OXIDASE"/>
    <property type="match status" value="1"/>
</dbReference>
<dbReference type="AlphaFoldDB" id="A0A1Y5RQU5"/>
<dbReference type="EMBL" id="FWFS01000002">
    <property type="protein sequence ID" value="SLN22832.1"/>
    <property type="molecule type" value="Genomic_DNA"/>
</dbReference>
<evidence type="ECO:0000313" key="9">
    <source>
        <dbReference type="EMBL" id="SLN22832.1"/>
    </source>
</evidence>
<keyword evidence="5 9" id="KW-0560">Oxidoreductase</keyword>
<dbReference type="Proteomes" id="UP000193862">
    <property type="component" value="Unassembled WGS sequence"/>
</dbReference>
<dbReference type="SUPFAM" id="SSF54373">
    <property type="entry name" value="FAD-linked reductases, C-terminal domain"/>
    <property type="match status" value="1"/>
</dbReference>
<evidence type="ECO:0000256" key="1">
    <source>
        <dbReference type="ARBA" id="ARBA00001974"/>
    </source>
</evidence>
<sequence>MSDYDADVIIIGSGTIGSHVALQCAQAGKSVIILEAGTKLPRWKAVQNFHEDAAKRNWNAPYPRLPWAPHSYMEGYIEATGDADFDYVTSYLRVAGGTTRHWAAACWRLLPNDFKLKSTYGVGRDWPISYDDLEPWYVKAERSVGVSGTAQDDQSGQNRGAYPPRSQDYPMPPEAMPYSVQRMTSKLTDMGYSIAHEPCGRASRPYDGRPACIGNNNCEPACPIGAMYSGDMTLEKAVAAGADLRTESVAFKLETGEGGAITAVHFRKPDGSDHQLTARRFVVASHGLESPKLLLMSDVANSSDQVGRNLMDHTGLTFSFLADEPLWTGRGSVQHGCIVNRRDEPSRAQHSAIRYSFRNLVPNLDIAPDLIEQGLRGEALDDAIRDRAGRYMQISTMSETLAIPTNRVQPNPDWTDSIGLPGLKVTYRLDRYVRAMLPQAQRDFANFAQAFGAEVLTAPNQWRNQFHIMGTCIMGDDPADSVVDKDCRTHDHDNLFVVTTGVMPTSATVNPTLTGIALAIRAGDTLVKEL</sequence>
<feature type="domain" description="Glucose-methanol-choline oxidoreductase N-terminal" evidence="7">
    <location>
        <begin position="222"/>
        <end position="314"/>
    </location>
</feature>
<evidence type="ECO:0000256" key="3">
    <source>
        <dbReference type="ARBA" id="ARBA00022630"/>
    </source>
</evidence>
<protein>
    <submittedName>
        <fullName evidence="9">Fructose dehydrogenase large subunit</fullName>
        <ecNumber evidence="9">1.1.99.11</ecNumber>
    </submittedName>
</protein>
<accession>A0A1Y5RQU5</accession>
<organism evidence="9 10">
    <name type="scientific">Aquimixticola soesokkakensis</name>
    <dbReference type="NCBI Taxonomy" id="1519096"/>
    <lineage>
        <taxon>Bacteria</taxon>
        <taxon>Pseudomonadati</taxon>
        <taxon>Pseudomonadota</taxon>
        <taxon>Alphaproteobacteria</taxon>
        <taxon>Rhodobacterales</taxon>
        <taxon>Paracoccaceae</taxon>
        <taxon>Aquimixticola</taxon>
    </lineage>
</organism>
<evidence type="ECO:0000256" key="2">
    <source>
        <dbReference type="ARBA" id="ARBA00010790"/>
    </source>
</evidence>
<evidence type="ECO:0000313" key="10">
    <source>
        <dbReference type="Proteomes" id="UP000193862"/>
    </source>
</evidence>
<name>A0A1Y5RQU5_9RHOB</name>
<keyword evidence="4" id="KW-0274">FAD</keyword>
<proteinExistence type="inferred from homology"/>
<dbReference type="OrthoDB" id="9798604at2"/>
<reference evidence="9 10" key="1">
    <citation type="submission" date="2017-03" db="EMBL/GenBank/DDBJ databases">
        <authorList>
            <person name="Afonso C.L."/>
            <person name="Miller P.J."/>
            <person name="Scott M.A."/>
            <person name="Spackman E."/>
            <person name="Goraichik I."/>
            <person name="Dimitrov K.M."/>
            <person name="Suarez D.L."/>
            <person name="Swayne D.E."/>
        </authorList>
    </citation>
    <scope>NUCLEOTIDE SEQUENCE [LARGE SCALE GENOMIC DNA]</scope>
    <source>
        <strain evidence="9 10">CECT 8620</strain>
    </source>
</reference>
<dbReference type="RefSeq" id="WP_085835396.1">
    <property type="nucleotide sequence ID" value="NZ_FWFS01000002.1"/>
</dbReference>
<keyword evidence="3" id="KW-0285">Flavoprotein</keyword>
<keyword evidence="10" id="KW-1185">Reference proteome</keyword>
<evidence type="ECO:0000259" key="7">
    <source>
        <dbReference type="Pfam" id="PF00732"/>
    </source>
</evidence>
<dbReference type="Gene3D" id="3.50.50.60">
    <property type="entry name" value="FAD/NAD(P)-binding domain"/>
    <property type="match status" value="2"/>
</dbReference>
<dbReference type="Pfam" id="PF05199">
    <property type="entry name" value="GMC_oxred_C"/>
    <property type="match status" value="1"/>
</dbReference>
<evidence type="ECO:0000256" key="5">
    <source>
        <dbReference type="ARBA" id="ARBA00023002"/>
    </source>
</evidence>
<evidence type="ECO:0000259" key="8">
    <source>
        <dbReference type="Pfam" id="PF05199"/>
    </source>
</evidence>
<dbReference type="Pfam" id="PF00732">
    <property type="entry name" value="GMC_oxred_N"/>
    <property type="match status" value="1"/>
</dbReference>
<dbReference type="InterPro" id="IPR007867">
    <property type="entry name" value="GMC_OxRtase_C"/>
</dbReference>
<dbReference type="EC" id="1.1.99.11" evidence="9"/>